<evidence type="ECO:0000256" key="10">
    <source>
        <dbReference type="PIRSR" id="PIRSR001549-1"/>
    </source>
</evidence>
<keyword evidence="3 9" id="KW-0436">Ligase</keyword>
<dbReference type="CDD" id="cd00773">
    <property type="entry name" value="HisRS-like_core"/>
    <property type="match status" value="1"/>
</dbReference>
<dbReference type="Proteomes" id="UP000003280">
    <property type="component" value="Unassembled WGS sequence"/>
</dbReference>
<dbReference type="PANTHER" id="PTHR11476:SF7">
    <property type="entry name" value="HISTIDINE--TRNA LIGASE"/>
    <property type="match status" value="1"/>
</dbReference>
<evidence type="ECO:0000259" key="11">
    <source>
        <dbReference type="PROSITE" id="PS50862"/>
    </source>
</evidence>
<dbReference type="GO" id="GO:0140096">
    <property type="term" value="F:catalytic activity, acting on a protein"/>
    <property type="evidence" value="ECO:0007669"/>
    <property type="project" value="UniProtKB-ARBA"/>
</dbReference>
<dbReference type="HOGENOM" id="CLU_025113_3_0_9"/>
<dbReference type="EMBL" id="AEEH01000033">
    <property type="protein sequence ID" value="EFM25515.1"/>
    <property type="molecule type" value="Genomic_DNA"/>
</dbReference>
<dbReference type="Pfam" id="PF03129">
    <property type="entry name" value="HGTP_anticodon"/>
    <property type="match status" value="1"/>
</dbReference>
<comment type="subunit">
    <text evidence="9">Homodimer.</text>
</comment>
<accession>E0NL12</accession>
<keyword evidence="6 9" id="KW-0648">Protein biosynthesis</keyword>
<keyword evidence="2 9" id="KW-0963">Cytoplasm</keyword>
<evidence type="ECO:0000313" key="12">
    <source>
        <dbReference type="EMBL" id="EFM25515.1"/>
    </source>
</evidence>
<evidence type="ECO:0000256" key="8">
    <source>
        <dbReference type="ARBA" id="ARBA00047639"/>
    </source>
</evidence>
<dbReference type="PIRSF" id="PIRSF001549">
    <property type="entry name" value="His-tRNA_synth"/>
    <property type="match status" value="1"/>
</dbReference>
<feature type="binding site" evidence="10">
    <location>
        <position position="275"/>
    </location>
    <ligand>
        <name>L-histidine</name>
        <dbReference type="ChEBI" id="CHEBI:57595"/>
    </ligand>
</feature>
<dbReference type="InterPro" id="IPR041715">
    <property type="entry name" value="HisRS-like_core"/>
</dbReference>
<dbReference type="InterPro" id="IPR036621">
    <property type="entry name" value="Anticodon-bd_dom_sf"/>
</dbReference>
<dbReference type="OrthoDB" id="9800814at2"/>
<feature type="binding site" evidence="10">
    <location>
        <begin position="80"/>
        <end position="82"/>
    </location>
    <ligand>
        <name>L-histidine</name>
        <dbReference type="ChEBI" id="CHEBI:57595"/>
    </ligand>
</feature>
<dbReference type="InterPro" id="IPR015807">
    <property type="entry name" value="His-tRNA-ligase"/>
</dbReference>
<dbReference type="Pfam" id="PF13393">
    <property type="entry name" value="tRNA-synt_His"/>
    <property type="match status" value="1"/>
</dbReference>
<protein>
    <recommendedName>
        <fullName evidence="9">Histidine--tRNA ligase</fullName>
        <ecNumber evidence="9">6.1.1.21</ecNumber>
    </recommendedName>
    <alternativeName>
        <fullName evidence="9">Histidyl-tRNA synthetase</fullName>
        <shortName evidence="9">HisRS</shortName>
    </alternativeName>
</protein>
<evidence type="ECO:0000256" key="9">
    <source>
        <dbReference type="HAMAP-Rule" id="MF_00127"/>
    </source>
</evidence>
<evidence type="ECO:0000256" key="7">
    <source>
        <dbReference type="ARBA" id="ARBA00023146"/>
    </source>
</evidence>
<dbReference type="GO" id="GO:0006427">
    <property type="term" value="P:histidyl-tRNA aminoacylation"/>
    <property type="evidence" value="ECO:0007669"/>
    <property type="project" value="UniProtKB-UniRule"/>
</dbReference>
<comment type="catalytic activity">
    <reaction evidence="8 9">
        <text>tRNA(His) + L-histidine + ATP = L-histidyl-tRNA(His) + AMP + diphosphate + H(+)</text>
        <dbReference type="Rhea" id="RHEA:17313"/>
        <dbReference type="Rhea" id="RHEA-COMP:9665"/>
        <dbReference type="Rhea" id="RHEA-COMP:9689"/>
        <dbReference type="ChEBI" id="CHEBI:15378"/>
        <dbReference type="ChEBI" id="CHEBI:30616"/>
        <dbReference type="ChEBI" id="CHEBI:33019"/>
        <dbReference type="ChEBI" id="CHEBI:57595"/>
        <dbReference type="ChEBI" id="CHEBI:78442"/>
        <dbReference type="ChEBI" id="CHEBI:78527"/>
        <dbReference type="ChEBI" id="CHEBI:456215"/>
        <dbReference type="EC" id="6.1.1.21"/>
    </reaction>
</comment>
<dbReference type="RefSeq" id="WP_008901666.1">
    <property type="nucleotide sequence ID" value="NZ_GL397071.1"/>
</dbReference>
<keyword evidence="5 9" id="KW-0067">ATP-binding</keyword>
<dbReference type="InterPro" id="IPR006195">
    <property type="entry name" value="aa-tRNA-synth_II"/>
</dbReference>
<comment type="similarity">
    <text evidence="1 9">Belongs to the class-II aminoacyl-tRNA synthetase family.</text>
</comment>
<dbReference type="STRING" id="862517.HMPREF9225_0851"/>
<dbReference type="EC" id="6.1.1.21" evidence="9"/>
<feature type="binding site" evidence="10">
    <location>
        <begin position="279"/>
        <end position="280"/>
    </location>
    <ligand>
        <name>L-histidine</name>
        <dbReference type="ChEBI" id="CHEBI:57595"/>
    </ligand>
</feature>
<dbReference type="Gene3D" id="3.40.50.800">
    <property type="entry name" value="Anticodon-binding domain"/>
    <property type="match status" value="1"/>
</dbReference>
<dbReference type="GO" id="GO:0004821">
    <property type="term" value="F:histidine-tRNA ligase activity"/>
    <property type="evidence" value="ECO:0007669"/>
    <property type="project" value="UniProtKB-UniRule"/>
</dbReference>
<comment type="subcellular location">
    <subcellularLocation>
        <location evidence="9">Cytoplasm</location>
    </subcellularLocation>
</comment>
<proteinExistence type="inferred from homology"/>
<dbReference type="SUPFAM" id="SSF55681">
    <property type="entry name" value="Class II aaRS and biotin synthetases"/>
    <property type="match status" value="1"/>
</dbReference>
<dbReference type="AlphaFoldDB" id="E0NL12"/>
<gene>
    <name evidence="9 12" type="primary">hisS</name>
    <name evidence="12" type="ORF">HMPREF9225_0851</name>
</gene>
<comment type="caution">
    <text evidence="12">The sequence shown here is derived from an EMBL/GenBank/DDBJ whole genome shotgun (WGS) entry which is preliminary data.</text>
</comment>
<dbReference type="Gene3D" id="3.30.930.10">
    <property type="entry name" value="Bira Bifunctional Protein, Domain 2"/>
    <property type="match status" value="1"/>
</dbReference>
<dbReference type="eggNOG" id="COG0124">
    <property type="taxonomic scope" value="Bacteria"/>
</dbReference>
<keyword evidence="7 9" id="KW-0030">Aminoacyl-tRNA synthetase</keyword>
<dbReference type="PANTHER" id="PTHR11476">
    <property type="entry name" value="HISTIDYL-TRNA SYNTHETASE"/>
    <property type="match status" value="1"/>
</dbReference>
<organism evidence="12 13">
    <name type="scientific">Peptoniphilus duerdenii ATCC BAA-1640</name>
    <dbReference type="NCBI Taxonomy" id="862517"/>
    <lineage>
        <taxon>Bacteria</taxon>
        <taxon>Bacillati</taxon>
        <taxon>Bacillota</taxon>
        <taxon>Tissierellia</taxon>
        <taxon>Tissierellales</taxon>
        <taxon>Peptoniphilaceae</taxon>
        <taxon>Peptoniphilus</taxon>
    </lineage>
</organism>
<evidence type="ECO:0000256" key="1">
    <source>
        <dbReference type="ARBA" id="ARBA00008226"/>
    </source>
</evidence>
<dbReference type="HAMAP" id="MF_00127">
    <property type="entry name" value="His_tRNA_synth"/>
    <property type="match status" value="1"/>
</dbReference>
<evidence type="ECO:0000256" key="5">
    <source>
        <dbReference type="ARBA" id="ARBA00022840"/>
    </source>
</evidence>
<dbReference type="PROSITE" id="PS50862">
    <property type="entry name" value="AA_TRNA_LIGASE_II"/>
    <property type="match status" value="1"/>
</dbReference>
<evidence type="ECO:0000256" key="4">
    <source>
        <dbReference type="ARBA" id="ARBA00022741"/>
    </source>
</evidence>
<dbReference type="InterPro" id="IPR004154">
    <property type="entry name" value="Anticodon-bd"/>
</dbReference>
<dbReference type="CDD" id="cd00859">
    <property type="entry name" value="HisRS_anticodon"/>
    <property type="match status" value="1"/>
</dbReference>
<evidence type="ECO:0000256" key="2">
    <source>
        <dbReference type="ARBA" id="ARBA00022490"/>
    </source>
</evidence>
<dbReference type="GO" id="GO:0005524">
    <property type="term" value="F:ATP binding"/>
    <property type="evidence" value="ECO:0007669"/>
    <property type="project" value="UniProtKB-UniRule"/>
</dbReference>
<feature type="binding site" evidence="10">
    <location>
        <position position="110"/>
    </location>
    <ligand>
        <name>L-histidine</name>
        <dbReference type="ChEBI" id="CHEBI:57595"/>
    </ligand>
</feature>
<dbReference type="InterPro" id="IPR004516">
    <property type="entry name" value="HisRS/HisZ"/>
</dbReference>
<dbReference type="GO" id="GO:0016740">
    <property type="term" value="F:transferase activity"/>
    <property type="evidence" value="ECO:0007669"/>
    <property type="project" value="UniProtKB-ARBA"/>
</dbReference>
<evidence type="ECO:0000256" key="6">
    <source>
        <dbReference type="ARBA" id="ARBA00022917"/>
    </source>
</evidence>
<feature type="binding site" evidence="10">
    <location>
        <position position="124"/>
    </location>
    <ligand>
        <name>L-histidine</name>
        <dbReference type="ChEBI" id="CHEBI:57595"/>
    </ligand>
</feature>
<dbReference type="NCBIfam" id="TIGR00442">
    <property type="entry name" value="hisS"/>
    <property type="match status" value="1"/>
</dbReference>
<dbReference type="SUPFAM" id="SSF52954">
    <property type="entry name" value="Class II aaRS ABD-related"/>
    <property type="match status" value="1"/>
</dbReference>
<name>E0NL12_9FIRM</name>
<evidence type="ECO:0000313" key="13">
    <source>
        <dbReference type="Proteomes" id="UP000003280"/>
    </source>
</evidence>
<keyword evidence="13" id="KW-1185">Reference proteome</keyword>
<keyword evidence="4 9" id="KW-0547">Nucleotide-binding</keyword>
<dbReference type="InterPro" id="IPR045864">
    <property type="entry name" value="aa-tRNA-synth_II/BPL/LPL"/>
</dbReference>
<reference evidence="12 13" key="1">
    <citation type="submission" date="2010-07" db="EMBL/GenBank/DDBJ databases">
        <authorList>
            <person name="Muzny D."/>
            <person name="Qin X."/>
            <person name="Deng J."/>
            <person name="Jiang H."/>
            <person name="Liu Y."/>
            <person name="Qu J."/>
            <person name="Song X.-Z."/>
            <person name="Zhang L."/>
            <person name="Thornton R."/>
            <person name="Coyle M."/>
            <person name="Francisco L."/>
            <person name="Jackson L."/>
            <person name="Javaid M."/>
            <person name="Korchina V."/>
            <person name="Kovar C."/>
            <person name="Mata R."/>
            <person name="Mathew T."/>
            <person name="Ngo R."/>
            <person name="Nguyen L."/>
            <person name="Nguyen N."/>
            <person name="Okwuonu G."/>
            <person name="Ongeri F."/>
            <person name="Pham C."/>
            <person name="Simmons D."/>
            <person name="Wilczek-Boney K."/>
            <person name="Hale W."/>
            <person name="Jakkamsetti A."/>
            <person name="Pham P."/>
            <person name="Ruth R."/>
            <person name="San Lucas F."/>
            <person name="Warren J."/>
            <person name="Zhang J."/>
            <person name="Zhao Z."/>
            <person name="Zhou C."/>
            <person name="Zhu D."/>
            <person name="Lee S."/>
            <person name="Bess C."/>
            <person name="Blankenburg K."/>
            <person name="Forbes L."/>
            <person name="Fu Q."/>
            <person name="Gubbala S."/>
            <person name="Hirani K."/>
            <person name="Jayaseelan J.C."/>
            <person name="Lara F."/>
            <person name="Munidasa M."/>
            <person name="Palculict T."/>
            <person name="Patil S."/>
            <person name="Pu L.-L."/>
            <person name="Saada N."/>
            <person name="Tang L."/>
            <person name="Weissenberger G."/>
            <person name="Zhu Y."/>
            <person name="Hemphill L."/>
            <person name="Shang Y."/>
            <person name="Youmans B."/>
            <person name="Ayvaz T."/>
            <person name="Ross M."/>
            <person name="Santibanez J."/>
            <person name="Aqrawi P."/>
            <person name="Gross S."/>
            <person name="Joshi V."/>
            <person name="Fowler G."/>
            <person name="Nazareth L."/>
            <person name="Reid J."/>
            <person name="Worley K."/>
            <person name="Petrosino J."/>
            <person name="Highlander S."/>
            <person name="Gibbs R."/>
        </authorList>
    </citation>
    <scope>NUCLEOTIDE SEQUENCE [LARGE SCALE GENOMIC DNA]</scope>
    <source>
        <strain evidence="12 13">ATCC BAA-1640</strain>
    </source>
</reference>
<sequence length="435" mass="49431">MTIVKPSTLPGFMELLPKDQVVFNNLLDIIKKNFERYGFLPIDTPVLEKAEVLLAKGGGETEKQVYEFTKGTTDIAMRFDLTVPLARYTVEHFSDLHFPFKRYQVGKVYRGERAQKGRYREFYQCDIDIIGNGKISLVNDAECPAVIYSIFREFDFGKFTIHINNRKILNGFFKSLEVKSSEEVMRIVDKLDKIGVDNVKEELDKIGMSSENIEKLISFIGIDGTKEEILDALKKLNCDNEDFKQGVEELEAVVKYMRAYGVDDDYFNIDLKIARGLDYYTGTVYETFLDDHRELGSVSSGGRYDNLAGYYTTNLMPGVGMSIGLTRLFSKMQELDLIKKKGNKVSDIIIIPMESTIEKSIEILAKLQKAGISTTIYTESGKMGKKFKYADALDIKYALVIGENELESNVFGLKNMETGDQEELSLEDIIDKFSK</sequence>
<dbReference type="GO" id="GO:0005737">
    <property type="term" value="C:cytoplasm"/>
    <property type="evidence" value="ECO:0007669"/>
    <property type="project" value="UniProtKB-SubCell"/>
</dbReference>
<feature type="domain" description="Aminoacyl-transfer RNA synthetases class-II family profile" evidence="11">
    <location>
        <begin position="22"/>
        <end position="352"/>
    </location>
</feature>
<evidence type="ECO:0000256" key="3">
    <source>
        <dbReference type="ARBA" id="ARBA00022598"/>
    </source>
</evidence>
<dbReference type="InterPro" id="IPR033656">
    <property type="entry name" value="HisRS_anticodon"/>
</dbReference>
<feature type="binding site" evidence="10">
    <location>
        <position position="128"/>
    </location>
    <ligand>
        <name>L-histidine</name>
        <dbReference type="ChEBI" id="CHEBI:57595"/>
    </ligand>
</feature>